<reference evidence="1 2" key="1">
    <citation type="submission" date="2023-03" db="EMBL/GenBank/DDBJ databases">
        <title>Fodinicurvata sp. CAU 1616 isolated from sea sendiment.</title>
        <authorList>
            <person name="Kim W."/>
        </authorList>
    </citation>
    <scope>NUCLEOTIDE SEQUENCE [LARGE SCALE GENOMIC DNA]</scope>
    <source>
        <strain evidence="1 2">CAU 1616</strain>
    </source>
</reference>
<gene>
    <name evidence="1" type="ORF">P2G67_02215</name>
</gene>
<dbReference type="EMBL" id="JARHUD010000001">
    <property type="protein sequence ID" value="MDF2094787.1"/>
    <property type="molecule type" value="Genomic_DNA"/>
</dbReference>
<dbReference type="InterPro" id="IPR045442">
    <property type="entry name" value="DUF6505"/>
</dbReference>
<evidence type="ECO:0000313" key="2">
    <source>
        <dbReference type="Proteomes" id="UP001215503"/>
    </source>
</evidence>
<comment type="caution">
    <text evidence="1">The sequence shown here is derived from an EMBL/GenBank/DDBJ whole genome shotgun (WGS) entry which is preliminary data.</text>
</comment>
<organism evidence="1 2">
    <name type="scientific">Aquibaculum arenosum</name>
    <dbReference type="NCBI Taxonomy" id="3032591"/>
    <lineage>
        <taxon>Bacteria</taxon>
        <taxon>Pseudomonadati</taxon>
        <taxon>Pseudomonadota</taxon>
        <taxon>Alphaproteobacteria</taxon>
        <taxon>Rhodospirillales</taxon>
        <taxon>Rhodovibrionaceae</taxon>
        <taxon>Aquibaculum</taxon>
    </lineage>
</organism>
<evidence type="ECO:0000313" key="1">
    <source>
        <dbReference type="EMBL" id="MDF2094787.1"/>
    </source>
</evidence>
<sequence length="166" mass="18728">MLKLPRTLRLDQSDLRIFPRAAEPGEWAVPGTFAFLERNPAVYEGKDRLAFSSGWLGCGSFGRSTLVEVAEVAEADYFAAVERLARHFVEHYGAPDLGAALPAAREEIDHAASLAQDHKIGTLLAMERHLDDAYHIRERYRVILPSRSEEHTRIWTLVEDESDEEP</sequence>
<proteinExistence type="predicted"/>
<keyword evidence="2" id="KW-1185">Reference proteome</keyword>
<name>A0ABT5YIL7_9PROT</name>
<dbReference type="Proteomes" id="UP001215503">
    <property type="component" value="Unassembled WGS sequence"/>
</dbReference>
<protein>
    <submittedName>
        <fullName evidence="1">DUF6505 family protein</fullName>
    </submittedName>
</protein>
<dbReference type="Pfam" id="PF20115">
    <property type="entry name" value="DUF6505"/>
    <property type="match status" value="1"/>
</dbReference>
<accession>A0ABT5YIL7</accession>
<dbReference type="RefSeq" id="WP_275819577.1">
    <property type="nucleotide sequence ID" value="NZ_JARHUD010000001.1"/>
</dbReference>